<evidence type="ECO:0000259" key="1">
    <source>
        <dbReference type="Pfam" id="PF00668"/>
    </source>
</evidence>
<dbReference type="Gene3D" id="3.30.559.30">
    <property type="entry name" value="Nonribosomal peptide synthetase, condensation domain"/>
    <property type="match status" value="1"/>
</dbReference>
<comment type="caution">
    <text evidence="2">The sequence shown here is derived from an EMBL/GenBank/DDBJ whole genome shotgun (WGS) entry which is preliminary data.</text>
</comment>
<evidence type="ECO:0000313" key="3">
    <source>
        <dbReference type="Proteomes" id="UP000730482"/>
    </source>
</evidence>
<dbReference type="Gene3D" id="3.30.559.10">
    <property type="entry name" value="Chloramphenicol acetyltransferase-like domain"/>
    <property type="match status" value="1"/>
</dbReference>
<dbReference type="Pfam" id="PF00668">
    <property type="entry name" value="Condensation"/>
    <property type="match status" value="1"/>
</dbReference>
<dbReference type="SUPFAM" id="SSF52777">
    <property type="entry name" value="CoA-dependent acyltransferases"/>
    <property type="match status" value="2"/>
</dbReference>
<evidence type="ECO:0000313" key="2">
    <source>
        <dbReference type="EMBL" id="MBS2553709.1"/>
    </source>
</evidence>
<dbReference type="Proteomes" id="UP000730482">
    <property type="component" value="Unassembled WGS sequence"/>
</dbReference>
<dbReference type="InterPro" id="IPR023213">
    <property type="entry name" value="CAT-like_dom_sf"/>
</dbReference>
<reference evidence="2 3" key="1">
    <citation type="submission" date="2020-02" db="EMBL/GenBank/DDBJ databases">
        <title>Acidophilic actinobacteria isolated from forest soil.</title>
        <authorList>
            <person name="Golinska P."/>
        </authorList>
    </citation>
    <scope>NUCLEOTIDE SEQUENCE [LARGE SCALE GENOMIC DNA]</scope>
    <source>
        <strain evidence="2 3">NL8</strain>
    </source>
</reference>
<keyword evidence="3" id="KW-1185">Reference proteome</keyword>
<proteinExistence type="predicted"/>
<gene>
    <name evidence="2" type="ORF">KGQ19_43340</name>
</gene>
<dbReference type="RefSeq" id="WP_212020531.1">
    <property type="nucleotide sequence ID" value="NZ_JAAFYZ010000278.1"/>
</dbReference>
<dbReference type="EMBL" id="JAAFYZ010000278">
    <property type="protein sequence ID" value="MBS2553709.1"/>
    <property type="molecule type" value="Genomic_DNA"/>
</dbReference>
<name>A0ABS5L6E1_9ACTN</name>
<sequence length="451" mass="50288">MQHTIMVPFRGEGSGSEELTWGQWTVWRMMNGFGSVFMIGGAMRLEEGTSLEHLEHLLAFIMARHESLRTRIRTGPDGQPRQVLAESGEVGLEVIDVEDGEDPEAVAEATRERYEFEPFDIAEDWPVRMAVIRKDGVPDHFVAMYPHMVIDAYGFDALVGDLVNLDRRTGAELAARGGIQPMELARKQRGASAARQCEASLRYWEKWLREVPARRFNGPYPGCDPRWWDCTYDSRAAFLAVGAISARTGLHSGPVLLTAYAVALERVTHAGPSAIRMVVSNRFRPDFGRSVSVLAQPGLCVFDVRGCTFDEAVGRAWHAQIATGKNAYYDPRKMAEMRQRVEKERGEELDLMLYFNDRRKTLAQPVAEPEAVADAEQIWDALPSSRLTWGIRSNTPDVKAYLDVNGSPDTVNVTLRSDTQAVSPSEQVAILRTMEEILLAAAFDPDCPTGV</sequence>
<organism evidence="2 3">
    <name type="scientific">Catenulispora pinistramenti</name>
    <dbReference type="NCBI Taxonomy" id="2705254"/>
    <lineage>
        <taxon>Bacteria</taxon>
        <taxon>Bacillati</taxon>
        <taxon>Actinomycetota</taxon>
        <taxon>Actinomycetes</taxon>
        <taxon>Catenulisporales</taxon>
        <taxon>Catenulisporaceae</taxon>
        <taxon>Catenulispora</taxon>
    </lineage>
</organism>
<feature type="domain" description="Condensation" evidence="1">
    <location>
        <begin position="28"/>
        <end position="291"/>
    </location>
</feature>
<dbReference type="InterPro" id="IPR001242">
    <property type="entry name" value="Condensation_dom"/>
</dbReference>
<accession>A0ABS5L6E1</accession>
<protein>
    <submittedName>
        <fullName evidence="2">Condensation protein</fullName>
    </submittedName>
</protein>